<dbReference type="InterPro" id="IPR039426">
    <property type="entry name" value="TonB-dep_rcpt-like"/>
</dbReference>
<evidence type="ECO:0000313" key="5">
    <source>
        <dbReference type="EMBL" id="GEO21143.1"/>
    </source>
</evidence>
<dbReference type="InterPro" id="IPR023996">
    <property type="entry name" value="TonB-dep_OMP_SusC/RagA"/>
</dbReference>
<keyword evidence="1" id="KW-0813">Transport</keyword>
<dbReference type="NCBIfam" id="TIGR04056">
    <property type="entry name" value="OMP_RagA_SusC"/>
    <property type="match status" value="1"/>
</dbReference>
<dbReference type="InterPro" id="IPR037066">
    <property type="entry name" value="Plug_dom_sf"/>
</dbReference>
<reference evidence="5 6" key="1">
    <citation type="submission" date="2019-07" db="EMBL/GenBank/DDBJ databases">
        <title>Whole genome shotgun sequence of Cyclobacterium qasimii NBRC 106168.</title>
        <authorList>
            <person name="Hosoyama A."/>
            <person name="Uohara A."/>
            <person name="Ohji S."/>
            <person name="Ichikawa N."/>
        </authorList>
    </citation>
    <scope>NUCLEOTIDE SEQUENCE [LARGE SCALE GENOMIC DNA]</scope>
    <source>
        <strain evidence="5 6">NBRC 106168</strain>
    </source>
</reference>
<evidence type="ECO:0000313" key="6">
    <source>
        <dbReference type="Proteomes" id="UP000321301"/>
    </source>
</evidence>
<dbReference type="InterPro" id="IPR023997">
    <property type="entry name" value="TonB-dep_OMP_SusC/RagA_CS"/>
</dbReference>
<feature type="domain" description="TonB-dependent receptor-like beta-barrel" evidence="3">
    <location>
        <begin position="558"/>
        <end position="1062"/>
    </location>
</feature>
<dbReference type="EMBL" id="BJYV01000006">
    <property type="protein sequence ID" value="GEO21143.1"/>
    <property type="molecule type" value="Genomic_DNA"/>
</dbReference>
<dbReference type="Pfam" id="PF13715">
    <property type="entry name" value="CarbopepD_reg_2"/>
    <property type="match status" value="1"/>
</dbReference>
<feature type="domain" description="TonB-dependent receptor plug" evidence="4">
    <location>
        <begin position="254"/>
        <end position="359"/>
    </location>
</feature>
<dbReference type="NCBIfam" id="TIGR04057">
    <property type="entry name" value="SusC_RagA_signa"/>
    <property type="match status" value="1"/>
</dbReference>
<dbReference type="InterPro" id="IPR000531">
    <property type="entry name" value="Beta-barrel_TonB"/>
</dbReference>
<accession>A0A512CAB2</accession>
<evidence type="ECO:0000256" key="2">
    <source>
        <dbReference type="RuleBase" id="RU003357"/>
    </source>
</evidence>
<dbReference type="PROSITE" id="PS52016">
    <property type="entry name" value="TONB_DEPENDENT_REC_3"/>
    <property type="match status" value="1"/>
</dbReference>
<evidence type="ECO:0000256" key="1">
    <source>
        <dbReference type="PROSITE-ProRule" id="PRU01360"/>
    </source>
</evidence>
<evidence type="ECO:0000259" key="3">
    <source>
        <dbReference type="Pfam" id="PF00593"/>
    </source>
</evidence>
<keyword evidence="1" id="KW-0812">Transmembrane</keyword>
<dbReference type="Pfam" id="PF00593">
    <property type="entry name" value="TonB_dep_Rec_b-barrel"/>
    <property type="match status" value="1"/>
</dbReference>
<evidence type="ECO:0000259" key="4">
    <source>
        <dbReference type="Pfam" id="PF07715"/>
    </source>
</evidence>
<keyword evidence="1 2" id="KW-0472">Membrane</keyword>
<dbReference type="Gene3D" id="2.170.130.10">
    <property type="entry name" value="TonB-dependent receptor, plug domain"/>
    <property type="match status" value="1"/>
</dbReference>
<gene>
    <name evidence="5" type="ORF">CQA01_16770</name>
</gene>
<dbReference type="SUPFAM" id="SSF56935">
    <property type="entry name" value="Porins"/>
    <property type="match status" value="1"/>
</dbReference>
<proteinExistence type="inferred from homology"/>
<keyword evidence="1" id="KW-1134">Transmembrane beta strand</keyword>
<sequence length="1207" mass="135028">MIPPDNRSNDFTGGLVYKFDDRTPTSLNLLLFIKIMKKKLLQSIWDTSKYLMLVFMLNNCLSGMAIANNIQAQHLNETQISIQSRKTSVLAFFHLVEKQTTFRFHFNPEAVENKALALSGNSDLETLLYEVAAQAKLGFKQVNESIAVKPTLKKSQKMVEVKINLSGRVLDAETHEPITGASVYISETSQGAMADLDGNWFMEIDESLLGKEIKASALGYDSKVLPIVRENIVFTLNPQELEEVVIVGYGTQKKINLTGAVSQIGSEAIENRPSPNLTRMLQGALPNLNIKMVDGSPTRSASFNIRGATSIGAGGDALVLIDGVEGDPNLVNPNDVESVTVLKDASSAAVYGSRAAFGVVLITTKNPVKGHSGVDVKISHSVNQRTVVPNLVTNGYEWAKNFDEAFTGWYDYKTHPISVNSIFPFSLEYLEELKNHNDNPNLPETVFNEELNRYEYFGSTDWFDYLHKDKMPATEASISASGATDKASYYISGLYYHQDGIFRYSSDRFDKYNLRAKGEVKLTDWLTIQNNFDLSTYKYEYPLLANGDAGIWRYLAVQGFPMAVMQNPDGTFTQSGSYIGASYVDGSSKSDQSKFFVRNTPTLTATPFGDLLTFKANFTFSKTFNKDSRFNNFVNYSSAPGQTARFGQSLLRELTDENTYWGSNITTELKKSFNEVHDFSLLLGYNVESNRASNLNAQRDGLLVETKPDFNLMDGLNYTISGGGSEWRYMGAFYRLNYRFNEKYLLEFNGRYDGSSKFPSDQRYGFFPSVSAGWNLSEEGFMSTTKSWLDNLKIRSSYGTLGNGNVAPYRYMETMTVAKTSVILDGIQKGYTYLPGAIPSGLTWEKATTFDIGLDASMYSGKFTLSFDWYNRLTTDMFTYGEPLPNVFGATVPYGNFADLSTKGWEYTMAWRDEFSLGSKPFSYSISGSVWDSKAKITKFNNPNKLISSTYYEGSSIGEIWGYETMGFFTSEEDVASHADQSYIVNSNNRQWLPGDLKFADLNNDGVINQGTNSVDDSGDRRIIGNNAPRYQFGFTLSGDWNGFGLSAFFQGIGKRDWYFAPEADLFYGPYNRPYGFQPEIMMNDIWSEENPDAYFPRFRGYTALSTTRSLGAPQTRFLQDASYLRLKNVTLDYTIPTPLISKLGLKKAMVYVSGQNILTFSGLYKHTDNFDPEIIESPTGGMTNSHGQGDAYPMLKTYTLGLNLSF</sequence>
<dbReference type="Gene3D" id="2.60.40.1120">
    <property type="entry name" value="Carboxypeptidase-like, regulatory domain"/>
    <property type="match status" value="1"/>
</dbReference>
<dbReference type="Proteomes" id="UP000321301">
    <property type="component" value="Unassembled WGS sequence"/>
</dbReference>
<comment type="caution">
    <text evidence="5">The sequence shown here is derived from an EMBL/GenBank/DDBJ whole genome shotgun (WGS) entry which is preliminary data.</text>
</comment>
<comment type="similarity">
    <text evidence="1 2">Belongs to the TonB-dependent receptor family.</text>
</comment>
<keyword evidence="1" id="KW-0998">Cell outer membrane</keyword>
<keyword evidence="6" id="KW-1185">Reference proteome</keyword>
<dbReference type="Pfam" id="PF07715">
    <property type="entry name" value="Plug"/>
    <property type="match status" value="1"/>
</dbReference>
<dbReference type="AlphaFoldDB" id="A0A512CAB2"/>
<dbReference type="GO" id="GO:0009279">
    <property type="term" value="C:cell outer membrane"/>
    <property type="evidence" value="ECO:0007669"/>
    <property type="project" value="UniProtKB-SubCell"/>
</dbReference>
<name>A0A512CAB2_9BACT</name>
<protein>
    <submittedName>
        <fullName evidence="5">SusC/RagA family TonB-linked outer membrane protein</fullName>
    </submittedName>
</protein>
<organism evidence="5 6">
    <name type="scientific">Cyclobacterium qasimii</name>
    <dbReference type="NCBI Taxonomy" id="1350429"/>
    <lineage>
        <taxon>Bacteria</taxon>
        <taxon>Pseudomonadati</taxon>
        <taxon>Bacteroidota</taxon>
        <taxon>Cytophagia</taxon>
        <taxon>Cytophagales</taxon>
        <taxon>Cyclobacteriaceae</taxon>
        <taxon>Cyclobacterium</taxon>
    </lineage>
</organism>
<keyword evidence="2" id="KW-0798">TonB box</keyword>
<dbReference type="SUPFAM" id="SSF49464">
    <property type="entry name" value="Carboxypeptidase regulatory domain-like"/>
    <property type="match status" value="1"/>
</dbReference>
<comment type="subcellular location">
    <subcellularLocation>
        <location evidence="1">Cell outer membrane</location>
        <topology evidence="1">Multi-pass membrane protein</topology>
    </subcellularLocation>
</comment>
<dbReference type="InterPro" id="IPR008969">
    <property type="entry name" value="CarboxyPept-like_regulatory"/>
</dbReference>
<dbReference type="InterPro" id="IPR012910">
    <property type="entry name" value="Plug_dom"/>
</dbReference>